<reference evidence="2 3" key="1">
    <citation type="submission" date="2013-10" db="EMBL/GenBank/DDBJ databases">
        <title>Whole Genome Shotgun Sequence of Photorhabdus temperata J3.</title>
        <authorList>
            <person name="Park G.-S."/>
            <person name="Hong S.-J."/>
            <person name="Shin J.-H."/>
        </authorList>
    </citation>
    <scope>NUCLEOTIDE SEQUENCE [LARGE SCALE GENOMIC DNA]</scope>
    <source>
        <strain evidence="2 3">J3</strain>
    </source>
</reference>
<keyword evidence="1" id="KW-0812">Transmembrane</keyword>
<organism evidence="2 3">
    <name type="scientific">Photorhabdus temperata J3</name>
    <dbReference type="NCBI Taxonomy" id="1389415"/>
    <lineage>
        <taxon>Bacteria</taxon>
        <taxon>Pseudomonadati</taxon>
        <taxon>Pseudomonadota</taxon>
        <taxon>Gammaproteobacteria</taxon>
        <taxon>Enterobacterales</taxon>
        <taxon>Morganellaceae</taxon>
        <taxon>Photorhabdus</taxon>
    </lineage>
</organism>
<keyword evidence="1" id="KW-0472">Membrane</keyword>
<gene>
    <name evidence="2" type="ORF">O185_11840</name>
</gene>
<proteinExistence type="predicted"/>
<dbReference type="PATRIC" id="fig|1389415.4.peg.2370"/>
<protein>
    <submittedName>
        <fullName evidence="2">Uncharacterized protein</fullName>
    </submittedName>
</protein>
<name>U7R0I4_PHOTE</name>
<dbReference type="AlphaFoldDB" id="U7R0I4"/>
<evidence type="ECO:0000256" key="1">
    <source>
        <dbReference type="SAM" id="Phobius"/>
    </source>
</evidence>
<evidence type="ECO:0000313" key="2">
    <source>
        <dbReference type="EMBL" id="ERT12900.1"/>
    </source>
</evidence>
<evidence type="ECO:0000313" key="3">
    <source>
        <dbReference type="Proteomes" id="UP000017133"/>
    </source>
</evidence>
<feature type="transmembrane region" description="Helical" evidence="1">
    <location>
        <begin position="7"/>
        <end position="29"/>
    </location>
</feature>
<feature type="transmembrane region" description="Helical" evidence="1">
    <location>
        <begin position="41"/>
        <end position="62"/>
    </location>
</feature>
<keyword evidence="1" id="KW-1133">Transmembrane helix</keyword>
<sequence>MVKNVCKFYFFTKSLLFVIFHRLMVSFLFSYQDDENNEGDGILSLFIILFSGLQGLISNKILPILASLKSFPHEYKLF</sequence>
<accession>U7R0I4</accession>
<dbReference type="EMBL" id="AXDT01000101">
    <property type="protein sequence ID" value="ERT12900.1"/>
    <property type="molecule type" value="Genomic_DNA"/>
</dbReference>
<dbReference type="Proteomes" id="UP000017133">
    <property type="component" value="Unassembled WGS sequence"/>
</dbReference>
<keyword evidence="3" id="KW-1185">Reference proteome</keyword>
<comment type="caution">
    <text evidence="2">The sequence shown here is derived from an EMBL/GenBank/DDBJ whole genome shotgun (WGS) entry which is preliminary data.</text>
</comment>